<evidence type="ECO:0000313" key="2">
    <source>
        <dbReference type="Proteomes" id="UP001177003"/>
    </source>
</evidence>
<keyword evidence="2" id="KW-1185">Reference proteome</keyword>
<protein>
    <submittedName>
        <fullName evidence="1">Uncharacterized protein</fullName>
    </submittedName>
</protein>
<evidence type="ECO:0000313" key="1">
    <source>
        <dbReference type="EMBL" id="CAI9280822.1"/>
    </source>
</evidence>
<dbReference type="EMBL" id="OX465080">
    <property type="protein sequence ID" value="CAI9280822.1"/>
    <property type="molecule type" value="Genomic_DNA"/>
</dbReference>
<proteinExistence type="predicted"/>
<name>A0AA35YVV3_LACSI</name>
<organism evidence="1 2">
    <name type="scientific">Lactuca saligna</name>
    <name type="common">Willowleaf lettuce</name>
    <dbReference type="NCBI Taxonomy" id="75948"/>
    <lineage>
        <taxon>Eukaryota</taxon>
        <taxon>Viridiplantae</taxon>
        <taxon>Streptophyta</taxon>
        <taxon>Embryophyta</taxon>
        <taxon>Tracheophyta</taxon>
        <taxon>Spermatophyta</taxon>
        <taxon>Magnoliopsida</taxon>
        <taxon>eudicotyledons</taxon>
        <taxon>Gunneridae</taxon>
        <taxon>Pentapetalae</taxon>
        <taxon>asterids</taxon>
        <taxon>campanulids</taxon>
        <taxon>Asterales</taxon>
        <taxon>Asteraceae</taxon>
        <taxon>Cichorioideae</taxon>
        <taxon>Cichorieae</taxon>
        <taxon>Lactucinae</taxon>
        <taxon>Lactuca</taxon>
    </lineage>
</organism>
<reference evidence="1" key="1">
    <citation type="submission" date="2023-04" db="EMBL/GenBank/DDBJ databases">
        <authorList>
            <person name="Vijverberg K."/>
            <person name="Xiong W."/>
            <person name="Schranz E."/>
        </authorList>
    </citation>
    <scope>NUCLEOTIDE SEQUENCE</scope>
</reference>
<dbReference type="Proteomes" id="UP001177003">
    <property type="component" value="Chromosome 4"/>
</dbReference>
<gene>
    <name evidence="1" type="ORF">LSALG_LOCUS20555</name>
</gene>
<sequence>MMELLWSKEGTTVAGRIPMTSEEVPMVVIYAVILSNQVDCFSNRDFKQRKLGFVYLQRKGKRRILDYQTEVLGVERSFDDGVVVRAAGVANKFIGRRIDEWIGLEDEEIGQHQ</sequence>
<dbReference type="AlphaFoldDB" id="A0AA35YVV3"/>
<accession>A0AA35YVV3</accession>